<dbReference type="GO" id="GO:0004061">
    <property type="term" value="F:arylformamidase activity"/>
    <property type="evidence" value="ECO:0007669"/>
    <property type="project" value="UniProtKB-UniRule"/>
</dbReference>
<dbReference type="Gene3D" id="3.50.30.50">
    <property type="entry name" value="Putative cyclase"/>
    <property type="match status" value="1"/>
</dbReference>
<comment type="catalytic activity">
    <reaction evidence="7 9">
        <text>N-formyl-L-kynurenine + H2O = L-kynurenine + formate + H(+)</text>
        <dbReference type="Rhea" id="RHEA:13009"/>
        <dbReference type="ChEBI" id="CHEBI:15377"/>
        <dbReference type="ChEBI" id="CHEBI:15378"/>
        <dbReference type="ChEBI" id="CHEBI:15740"/>
        <dbReference type="ChEBI" id="CHEBI:57959"/>
        <dbReference type="ChEBI" id="CHEBI:58629"/>
        <dbReference type="EC" id="3.5.1.9"/>
    </reaction>
</comment>
<evidence type="ECO:0000256" key="9">
    <source>
        <dbReference type="HAMAP-Rule" id="MF_01969"/>
    </source>
</evidence>
<evidence type="ECO:0000256" key="1">
    <source>
        <dbReference type="ARBA" id="ARBA00002204"/>
    </source>
</evidence>
<dbReference type="EMBL" id="CM000832">
    <property type="protein sequence ID" value="EET09748.1"/>
    <property type="molecule type" value="Genomic_DNA"/>
</dbReference>
<dbReference type="GO" id="GO:0004328">
    <property type="term" value="F:formamidase activity"/>
    <property type="evidence" value="ECO:0007669"/>
    <property type="project" value="InterPro"/>
</dbReference>
<evidence type="ECO:0000313" key="10">
    <source>
        <dbReference type="EMBL" id="EET09748.1"/>
    </source>
</evidence>
<keyword evidence="3 9" id="KW-0479">Metal-binding</keyword>
<accession>A0A0E1W937</accession>
<evidence type="ECO:0000256" key="6">
    <source>
        <dbReference type="ARBA" id="ARBA00023079"/>
    </source>
</evidence>
<comment type="pathway">
    <text evidence="8 9">Amino-acid degradation; L-tryptophan degradation via kynurenine pathway; L-kynurenine from L-tryptophan: step 2/2.</text>
</comment>
<dbReference type="Pfam" id="PF04199">
    <property type="entry name" value="Cyclase"/>
    <property type="match status" value="1"/>
</dbReference>
<dbReference type="PANTHER" id="PTHR31118:SF32">
    <property type="entry name" value="KYNURENINE FORMAMIDASE"/>
    <property type="match status" value="1"/>
</dbReference>
<feature type="binding site" evidence="9">
    <location>
        <position position="189"/>
    </location>
    <ligand>
        <name>Zn(2+)</name>
        <dbReference type="ChEBI" id="CHEBI:29105"/>
        <label>2</label>
    </ligand>
</feature>
<dbReference type="GO" id="GO:0008270">
    <property type="term" value="F:zinc ion binding"/>
    <property type="evidence" value="ECO:0007669"/>
    <property type="project" value="UniProtKB-UniRule"/>
</dbReference>
<evidence type="ECO:0000256" key="5">
    <source>
        <dbReference type="ARBA" id="ARBA00022833"/>
    </source>
</evidence>
<comment type="subunit">
    <text evidence="2 9">Homodimer.</text>
</comment>
<feature type="binding site" evidence="9">
    <location>
        <position position="201"/>
    </location>
    <ligand>
        <name>Zn(2+)</name>
        <dbReference type="ChEBI" id="CHEBI:29105"/>
        <label>1</label>
    </ligand>
</feature>
<dbReference type="SUPFAM" id="SSF102198">
    <property type="entry name" value="Putative cyclase"/>
    <property type="match status" value="1"/>
</dbReference>
<name>A0A0E1W937_BURPE</name>
<evidence type="ECO:0000256" key="7">
    <source>
        <dbReference type="ARBA" id="ARBA00048496"/>
    </source>
</evidence>
<dbReference type="Proteomes" id="UP000001812">
    <property type="component" value="Chromosome I"/>
</dbReference>
<dbReference type="EC" id="3.5.1.9" evidence="9"/>
<protein>
    <recommendedName>
        <fullName evidence="9">Kynurenine formamidase</fullName>
        <shortName evidence="9">KFA</shortName>
        <shortName evidence="9">KFase</shortName>
        <ecNumber evidence="9">3.5.1.9</ecNumber>
    </recommendedName>
    <alternativeName>
        <fullName evidence="9">Arylformamidase</fullName>
    </alternativeName>
    <alternativeName>
        <fullName evidence="9">N-formylkynurenine formamidase</fullName>
        <shortName evidence="9">FKF</shortName>
    </alternativeName>
</protein>
<feature type="binding site" evidence="9">
    <location>
        <position position="77"/>
    </location>
    <ligand>
        <name>Zn(2+)</name>
        <dbReference type="ChEBI" id="CHEBI:29105"/>
        <label>1</label>
    </ligand>
</feature>
<dbReference type="InterPro" id="IPR037175">
    <property type="entry name" value="KFase_sf"/>
</dbReference>
<dbReference type="HAMAP" id="MF_01969">
    <property type="entry name" value="KynB"/>
    <property type="match status" value="1"/>
</dbReference>
<sequence length="242" mass="26092">MVDCPCLFCKHLLRGFAYHAKHPSFFDNGMDTIWDISPPIAPATPVWPGDTPVGIERVWRIEAGSPVNVARVTLSPHTGAHADAPLHYDADGTPIGAVPLDAYLGRCRVIHCIGARSAVTPEHVRAALAGAPPRVLLRTYGQAPQHAWNSAFCAVAPETIDLLAAHGVRLVGIDTPSLDPQESKTMDAHRRIRAHRMAILEGLVLDEIAAGDYELIALPLKFTTLDASPVRAVLRALPDAPR</sequence>
<feature type="binding site" evidence="9">
    <location>
        <position position="83"/>
    </location>
    <ligand>
        <name>Zn(2+)</name>
        <dbReference type="ChEBI" id="CHEBI:29105"/>
        <label>2</label>
    </ligand>
</feature>
<dbReference type="FunFam" id="3.50.30.50:FF:000001">
    <property type="entry name" value="Kynurenine formamidase"/>
    <property type="match status" value="1"/>
</dbReference>
<comment type="function">
    <text evidence="1 9">Catalyzes the hydrolysis of N-formyl-L-kynurenine to L-kynurenine, the second step in the kynurenine pathway of tryptophan degradation.</text>
</comment>
<feature type="binding site" evidence="9">
    <location>
        <position position="201"/>
    </location>
    <ligand>
        <name>Zn(2+)</name>
        <dbReference type="ChEBI" id="CHEBI:29105"/>
        <label>2</label>
    </ligand>
</feature>
<feature type="binding site" evidence="9">
    <location>
        <position position="81"/>
    </location>
    <ligand>
        <name>Zn(2+)</name>
        <dbReference type="ChEBI" id="CHEBI:29105"/>
        <label>1</label>
    </ligand>
</feature>
<evidence type="ECO:0000256" key="8">
    <source>
        <dbReference type="ARBA" id="ARBA00060547"/>
    </source>
</evidence>
<dbReference type="PANTHER" id="PTHR31118">
    <property type="entry name" value="CYCLASE-LIKE PROTEIN 2"/>
    <property type="match status" value="1"/>
</dbReference>
<evidence type="ECO:0000256" key="2">
    <source>
        <dbReference type="ARBA" id="ARBA00011738"/>
    </source>
</evidence>
<comment type="similarity">
    <text evidence="9">Belongs to the Cyclase 1 superfamily. KynB family.</text>
</comment>
<evidence type="ECO:0000256" key="3">
    <source>
        <dbReference type="ARBA" id="ARBA00022723"/>
    </source>
</evidence>
<dbReference type="NCBIfam" id="TIGR03035">
    <property type="entry name" value="trp_arylform"/>
    <property type="match status" value="1"/>
</dbReference>
<comment type="cofactor">
    <cofactor evidence="9">
        <name>Zn(2+)</name>
        <dbReference type="ChEBI" id="CHEBI:29105"/>
    </cofactor>
    <text evidence="9">Binds 2 zinc ions per subunit.</text>
</comment>
<keyword evidence="6 9" id="KW-0823">Tryptophan catabolism</keyword>
<dbReference type="UniPathway" id="UPA00333">
    <property type="reaction ID" value="UER00454"/>
</dbReference>
<dbReference type="InterPro" id="IPR017484">
    <property type="entry name" value="Kynurenine_formamidase_bac"/>
</dbReference>
<dbReference type="HOGENOM" id="CLU_030671_3_1_4"/>
<gene>
    <name evidence="9 10" type="primary">kynB</name>
    <name evidence="10" type="ORF">BURPS1710A_1187</name>
</gene>
<reference evidence="10" key="1">
    <citation type="submission" date="2009-05" db="EMBL/GenBank/DDBJ databases">
        <authorList>
            <person name="Harkins D.M."/>
            <person name="DeShazer D."/>
            <person name="Woods D.E."/>
            <person name="Brinkac L.M."/>
            <person name="Brown K.A."/>
            <person name="Hung G.C."/>
            <person name="Tuanyok A."/>
            <person name="Zhang B."/>
            <person name="Nierman W.C."/>
        </authorList>
    </citation>
    <scope>NUCLEOTIDE SEQUENCE [LARGE SCALE GENOMIC DNA]</scope>
    <source>
        <strain evidence="10">1710a</strain>
    </source>
</reference>
<dbReference type="InterPro" id="IPR007325">
    <property type="entry name" value="KFase/CYL"/>
</dbReference>
<evidence type="ECO:0000256" key="4">
    <source>
        <dbReference type="ARBA" id="ARBA00022801"/>
    </source>
</evidence>
<keyword evidence="5 9" id="KW-0862">Zinc</keyword>
<organism evidence="10">
    <name type="scientific">Burkholderia pseudomallei 1710a</name>
    <dbReference type="NCBI Taxonomy" id="320371"/>
    <lineage>
        <taxon>Bacteria</taxon>
        <taxon>Pseudomonadati</taxon>
        <taxon>Pseudomonadota</taxon>
        <taxon>Betaproteobacteria</taxon>
        <taxon>Burkholderiales</taxon>
        <taxon>Burkholderiaceae</taxon>
        <taxon>Burkholderia</taxon>
        <taxon>pseudomallei group</taxon>
    </lineage>
</organism>
<dbReference type="GO" id="GO:0019441">
    <property type="term" value="P:L-tryptophan catabolic process to kynurenine"/>
    <property type="evidence" value="ECO:0007669"/>
    <property type="project" value="UniProtKB-UniRule"/>
</dbReference>
<feature type="active site" description="Proton donor/acceptor" evidence="9">
    <location>
        <position position="87"/>
    </location>
</feature>
<keyword evidence="4 9" id="KW-0378">Hydrolase</keyword>
<feature type="binding site" evidence="9">
    <location>
        <position position="83"/>
    </location>
    <ligand>
        <name>Zn(2+)</name>
        <dbReference type="ChEBI" id="CHEBI:29105"/>
        <label>1</label>
    </ligand>
</feature>
<feature type="binding site" evidence="9">
    <location>
        <position position="47"/>
    </location>
    <ligand>
        <name>substrate</name>
    </ligand>
</feature>
<proteinExistence type="inferred from homology"/>
<dbReference type="AlphaFoldDB" id="A0A0E1W937"/>